<dbReference type="Proteomes" id="UP000245119">
    <property type="component" value="Linkage Group LG12"/>
</dbReference>
<dbReference type="EMBL" id="PZQS01000012">
    <property type="protein sequence ID" value="PVD21335.1"/>
    <property type="molecule type" value="Genomic_DNA"/>
</dbReference>
<dbReference type="STRING" id="400727.A0A2T7NJJ1"/>
<dbReference type="Pfam" id="PF00264">
    <property type="entry name" value="Tyrosinase"/>
    <property type="match status" value="2"/>
</dbReference>
<dbReference type="AlphaFoldDB" id="A0A2T7NJJ1"/>
<dbReference type="SUPFAM" id="SSF48056">
    <property type="entry name" value="Di-copper centre-containing domain"/>
    <property type="match status" value="2"/>
</dbReference>
<evidence type="ECO:0000313" key="4">
    <source>
        <dbReference type="EMBL" id="PVD21335.1"/>
    </source>
</evidence>
<dbReference type="GO" id="GO:0046872">
    <property type="term" value="F:metal ion binding"/>
    <property type="evidence" value="ECO:0007669"/>
    <property type="project" value="UniProtKB-KW"/>
</dbReference>
<dbReference type="PRINTS" id="PR00092">
    <property type="entry name" value="TYROSINASE"/>
</dbReference>
<comment type="caution">
    <text evidence="4">The sequence shown here is derived from an EMBL/GenBank/DDBJ whole genome shotgun (WGS) entry which is preliminary data.</text>
</comment>
<evidence type="ECO:0000259" key="3">
    <source>
        <dbReference type="PROSITE" id="PS00498"/>
    </source>
</evidence>
<dbReference type="PANTHER" id="PTHR11474">
    <property type="entry name" value="TYROSINASE FAMILY MEMBER"/>
    <property type="match status" value="1"/>
</dbReference>
<evidence type="ECO:0000256" key="2">
    <source>
        <dbReference type="ARBA" id="ARBA00023008"/>
    </source>
</evidence>
<name>A0A2T7NJJ1_POMCA</name>
<feature type="domain" description="Tyrosinase copper-binding" evidence="3">
    <location>
        <begin position="510"/>
        <end position="521"/>
    </location>
</feature>
<sequence>MARVPPRKQHKNMKLIPSLPPRGLLVLGLVTCLSLYTSALLRSLPLLNQLKQCYQLAQNYSTQNYVGSMYCWFCESPLRAQIKGAPAPIDPQKASYFNSLYTHHVEPYLGRGGRVRRQATQCVRKEYRTLSDDERRRFHNAANTLWSPTNTMLSPSSTPDSQPLWLTEAQVRGCPKGSGPQCLFALLELCLDEGLQNPAQSHIFSTDFIGDGDDVVDSGPFAGWITPAGVPLRRSVGRDGQLFTRQAIENIMSRDTHADIALPGVDPQYDLEFHHGGVHIYIGGDMAMLDTAANDPVFFLHHAFVDYIWEMFRMRMRNRGLNPEVYPVGEVNDFHLGTAMMGFGNLTHADGYLDDLTASYAYAPSPECSASQPDCGTKYLFQAALKDVDPSVCIPYWNSALDSGLPNPAMSPVFTADFFGNGEGPVVTGPLQAGSLLQVFHSDILDLMRAIGHDGQLITRQAIKNVMSRDTMGDIIMPVIDPEFNLELHHGGVHVYIGGDMSILNTAANDPLFFMHHAFIDYLWELFRVKVRNRGQNPEAFPVGEVTPFHLPTFSMGFGNLTHRDGYLDILTSTYTYAPSPSCSASQPDCGSKYLSCDVVNAQCIPVLPSNSPSNPSGCTPANPPGNSIGMLLSALLDTLQPTP</sequence>
<keyword evidence="5" id="KW-1185">Reference proteome</keyword>
<dbReference type="InterPro" id="IPR008922">
    <property type="entry name" value="Di-copper_centre_dom_sf"/>
</dbReference>
<feature type="domain" description="Tyrosinase copper-binding" evidence="3">
    <location>
        <begin position="295"/>
        <end position="306"/>
    </location>
</feature>
<evidence type="ECO:0000313" key="5">
    <source>
        <dbReference type="Proteomes" id="UP000245119"/>
    </source>
</evidence>
<dbReference type="PANTHER" id="PTHR11474:SF126">
    <property type="entry name" value="TYROSINASE-LIKE PROTEIN TYR-1-RELATED"/>
    <property type="match status" value="1"/>
</dbReference>
<protein>
    <recommendedName>
        <fullName evidence="3">Tyrosinase copper-binding domain-containing protein</fullName>
    </recommendedName>
</protein>
<dbReference type="OrthoDB" id="6132182at2759"/>
<keyword evidence="2" id="KW-0186">Copper</keyword>
<organism evidence="4 5">
    <name type="scientific">Pomacea canaliculata</name>
    <name type="common">Golden apple snail</name>
    <dbReference type="NCBI Taxonomy" id="400727"/>
    <lineage>
        <taxon>Eukaryota</taxon>
        <taxon>Metazoa</taxon>
        <taxon>Spiralia</taxon>
        <taxon>Lophotrochozoa</taxon>
        <taxon>Mollusca</taxon>
        <taxon>Gastropoda</taxon>
        <taxon>Caenogastropoda</taxon>
        <taxon>Architaenioglossa</taxon>
        <taxon>Ampullarioidea</taxon>
        <taxon>Ampullariidae</taxon>
        <taxon>Pomacea</taxon>
    </lineage>
</organism>
<accession>A0A2T7NJJ1</accession>
<gene>
    <name evidence="4" type="ORF">C0Q70_19508</name>
</gene>
<dbReference type="InterPro" id="IPR002227">
    <property type="entry name" value="Tyrosinase_Cu-bd"/>
</dbReference>
<proteinExistence type="predicted"/>
<reference evidence="4 5" key="1">
    <citation type="submission" date="2018-04" db="EMBL/GenBank/DDBJ databases">
        <title>The genome of golden apple snail Pomacea canaliculata provides insight into stress tolerance and invasive adaptation.</title>
        <authorList>
            <person name="Liu C."/>
            <person name="Liu B."/>
            <person name="Ren Y."/>
            <person name="Zhang Y."/>
            <person name="Wang H."/>
            <person name="Li S."/>
            <person name="Jiang F."/>
            <person name="Yin L."/>
            <person name="Zhang G."/>
            <person name="Qian W."/>
            <person name="Fan W."/>
        </authorList>
    </citation>
    <scope>NUCLEOTIDE SEQUENCE [LARGE SCALE GENOMIC DNA]</scope>
    <source>
        <strain evidence="4">SZHN2017</strain>
        <tissue evidence="4">Muscle</tissue>
    </source>
</reference>
<keyword evidence="1" id="KW-0479">Metal-binding</keyword>
<dbReference type="GO" id="GO:0016491">
    <property type="term" value="F:oxidoreductase activity"/>
    <property type="evidence" value="ECO:0007669"/>
    <property type="project" value="InterPro"/>
</dbReference>
<dbReference type="InterPro" id="IPR050316">
    <property type="entry name" value="Tyrosinase/Hemocyanin"/>
</dbReference>
<dbReference type="Gene3D" id="1.10.1280.10">
    <property type="entry name" value="Di-copper center containing domain from catechol oxidase"/>
    <property type="match status" value="2"/>
</dbReference>
<evidence type="ECO:0000256" key="1">
    <source>
        <dbReference type="ARBA" id="ARBA00022723"/>
    </source>
</evidence>
<dbReference type="PROSITE" id="PS00498">
    <property type="entry name" value="TYROSINASE_2"/>
    <property type="match status" value="2"/>
</dbReference>